<dbReference type="Proteomes" id="UP000662783">
    <property type="component" value="Chromosome"/>
</dbReference>
<dbReference type="RefSeq" id="WP_205721008.1">
    <property type="nucleotide sequence ID" value="NZ_CP070608.1"/>
</dbReference>
<dbReference type="Gene3D" id="3.10.450.360">
    <property type="match status" value="1"/>
</dbReference>
<dbReference type="SUPFAM" id="SSF160574">
    <property type="entry name" value="BT0923-like"/>
    <property type="match status" value="1"/>
</dbReference>
<gene>
    <name evidence="1" type="ORF">JR347_12885</name>
</gene>
<dbReference type="AlphaFoldDB" id="A0A975A0J4"/>
<dbReference type="KEGG" id="fuv:JR347_12885"/>
<keyword evidence="2" id="KW-1185">Reference proteome</keyword>
<proteinExistence type="predicted"/>
<reference evidence="1" key="1">
    <citation type="submission" date="2021-02" db="EMBL/GenBank/DDBJ databases">
        <title>Fulvivirga sp. S481 isolated from sea water.</title>
        <authorList>
            <person name="Bae S.S."/>
            <person name="Baek K."/>
        </authorList>
    </citation>
    <scope>NUCLEOTIDE SEQUENCE</scope>
    <source>
        <strain evidence="1">S481</strain>
    </source>
</reference>
<accession>A0A975A0J4</accession>
<name>A0A975A0J4_9BACT</name>
<protein>
    <submittedName>
        <fullName evidence="1">Uncharacterized protein</fullName>
    </submittedName>
</protein>
<dbReference type="EMBL" id="CP070608">
    <property type="protein sequence ID" value="QSE96492.1"/>
    <property type="molecule type" value="Genomic_DNA"/>
</dbReference>
<evidence type="ECO:0000313" key="2">
    <source>
        <dbReference type="Proteomes" id="UP000662783"/>
    </source>
</evidence>
<sequence length="132" mass="15316">MSEGLIKALIKQGINPPKACAKAFEEQFNGSTSVEWFEQGAVYEAIFYKDDLEHIALFHKNGQLIEYRRTVPQGFLPHSIRQLILEKGEIMNRVLLNRGNEILYEVIYRDSDHVRFMILLTDLGQVIEHKKL</sequence>
<evidence type="ECO:0000313" key="1">
    <source>
        <dbReference type="EMBL" id="QSE96492.1"/>
    </source>
</evidence>
<organism evidence="1 2">
    <name type="scientific">Fulvivirga lutea</name>
    <dbReference type="NCBI Taxonomy" id="2810512"/>
    <lineage>
        <taxon>Bacteria</taxon>
        <taxon>Pseudomonadati</taxon>
        <taxon>Bacteroidota</taxon>
        <taxon>Cytophagia</taxon>
        <taxon>Cytophagales</taxon>
        <taxon>Fulvivirgaceae</taxon>
        <taxon>Fulvivirga</taxon>
    </lineage>
</organism>